<feature type="region of interest" description="Disordered" evidence="1">
    <location>
        <begin position="387"/>
        <end position="451"/>
    </location>
</feature>
<feature type="compositionally biased region" description="Low complexity" evidence="1">
    <location>
        <begin position="399"/>
        <end position="414"/>
    </location>
</feature>
<dbReference type="PANTHER" id="PTHR33371">
    <property type="entry name" value="INTERMEMBRANE PHOSPHOLIPID TRANSPORT SYSTEM BINDING PROTEIN MLAD-RELATED"/>
    <property type="match status" value="1"/>
</dbReference>
<evidence type="ECO:0000259" key="2">
    <source>
        <dbReference type="Pfam" id="PF02470"/>
    </source>
</evidence>
<organism evidence="4 5">
    <name type="scientific">Mycolicibacterium vanbaalenii</name>
    <name type="common">Mycobacterium vanbaalenii</name>
    <dbReference type="NCBI Taxonomy" id="110539"/>
    <lineage>
        <taxon>Bacteria</taxon>
        <taxon>Bacillati</taxon>
        <taxon>Actinomycetota</taxon>
        <taxon>Actinomycetes</taxon>
        <taxon>Mycobacteriales</taxon>
        <taxon>Mycobacteriaceae</taxon>
        <taxon>Mycolicibacterium</taxon>
    </lineage>
</organism>
<accession>A0A5S9RBX6</accession>
<dbReference type="InterPro" id="IPR024516">
    <property type="entry name" value="Mce_C"/>
</dbReference>
<dbReference type="InterPro" id="IPR005693">
    <property type="entry name" value="Mce"/>
</dbReference>
<feature type="domain" description="Mammalian cell entry C-terminal" evidence="3">
    <location>
        <begin position="118"/>
        <end position="293"/>
    </location>
</feature>
<feature type="domain" description="Mce/MlaD" evidence="2">
    <location>
        <begin position="38"/>
        <end position="111"/>
    </location>
</feature>
<evidence type="ECO:0000313" key="4">
    <source>
        <dbReference type="EMBL" id="CAA0137644.1"/>
    </source>
</evidence>
<dbReference type="InterPro" id="IPR003399">
    <property type="entry name" value="Mce/MlaD"/>
</dbReference>
<evidence type="ECO:0000256" key="1">
    <source>
        <dbReference type="SAM" id="MobiDB-lite"/>
    </source>
</evidence>
<sequence>MRRRVIRSPRLVIGVLLVAVLTAGSVLAIRLGDLTGHRSIVAYFLNSNGLYPGDEVVILGVPVGEIDSIEPQPERAKVTFHVDDQYKVPADAKAVILSPTLVSARQIQLTPAYTRGPEMTEGAVIPQNRTAVPVEFDDLRAQLQRLAEALQPTTPGGVSTLGAFVNTAADNLRGEGDNIRNAIIEMSQAFSALGDHSPDLFSTMKNLSVFISALQSSHGLLRSLNQNLAEVTGLLADDPDEVGRMIESINSVVGDVQSFTSDNRESLGTASDKLASISAALVESTDDIKQLLHVAPNSFINYVNIYQPAQGSLTGALAYNNFATPVDFLCGAIQAASREGAEQSAKLCAQYLAPIIKNRQYNFLPFGENLFVGAAARPNEVTYSEDRLRPNYVPPAPEPAQSSPAGGSAAEPVSLPNNALPANPQSALPPIQSTDPNAGLEGLMVPPEGGS</sequence>
<dbReference type="PANTHER" id="PTHR33371:SF4">
    <property type="entry name" value="INTERMEMBRANE PHOSPHOLIPID TRANSPORT SYSTEM BINDING PROTEIN MLAD"/>
    <property type="match status" value="1"/>
</dbReference>
<dbReference type="Pfam" id="PF02470">
    <property type="entry name" value="MlaD"/>
    <property type="match status" value="1"/>
</dbReference>
<evidence type="ECO:0000313" key="5">
    <source>
        <dbReference type="Proteomes" id="UP000430146"/>
    </source>
</evidence>
<dbReference type="RefSeq" id="WP_159235404.1">
    <property type="nucleotide sequence ID" value="NZ_CACSIP010000075.1"/>
</dbReference>
<gene>
    <name evidence="4" type="ORF">AELLOGFF_02328</name>
</gene>
<dbReference type="Proteomes" id="UP000430146">
    <property type="component" value="Unassembled WGS sequence"/>
</dbReference>
<dbReference type="EMBL" id="CACSIP010000075">
    <property type="protein sequence ID" value="CAA0137644.1"/>
    <property type="molecule type" value="Genomic_DNA"/>
</dbReference>
<reference evidence="4 5" key="1">
    <citation type="submission" date="2019-11" db="EMBL/GenBank/DDBJ databases">
        <authorList>
            <person name="Holert J."/>
        </authorList>
    </citation>
    <scope>NUCLEOTIDE SEQUENCE [LARGE SCALE GENOMIC DNA]</scope>
    <source>
        <strain evidence="4">BC8_1</strain>
    </source>
</reference>
<dbReference type="InterPro" id="IPR052336">
    <property type="entry name" value="MlaD_Phospholipid_Transporter"/>
</dbReference>
<protein>
    <submittedName>
        <fullName evidence="4">Uncharacterized protein</fullName>
    </submittedName>
</protein>
<proteinExistence type="predicted"/>
<keyword evidence="5" id="KW-1185">Reference proteome</keyword>
<dbReference type="Pfam" id="PF11887">
    <property type="entry name" value="Mce4_CUP1"/>
    <property type="match status" value="1"/>
</dbReference>
<dbReference type="OrthoDB" id="4516955at2"/>
<dbReference type="NCBIfam" id="TIGR00996">
    <property type="entry name" value="Mtu_fam_mce"/>
    <property type="match status" value="1"/>
</dbReference>
<name>A0A5S9RBX6_MYCVN</name>
<evidence type="ECO:0000259" key="3">
    <source>
        <dbReference type="Pfam" id="PF11887"/>
    </source>
</evidence>
<dbReference type="AlphaFoldDB" id="A0A5S9RBX6"/>
<dbReference type="GO" id="GO:0005576">
    <property type="term" value="C:extracellular region"/>
    <property type="evidence" value="ECO:0007669"/>
    <property type="project" value="TreeGrafter"/>
</dbReference>
<feature type="compositionally biased region" description="Polar residues" evidence="1">
    <location>
        <begin position="423"/>
        <end position="436"/>
    </location>
</feature>